<dbReference type="STRING" id="1357400.HMPREF2086_00811"/>
<evidence type="ECO:0000256" key="1">
    <source>
        <dbReference type="SAM" id="MobiDB-lite"/>
    </source>
</evidence>
<dbReference type="OrthoDB" id="5322776at2"/>
<keyword evidence="3" id="KW-1185">Reference proteome</keyword>
<evidence type="ECO:0000313" key="2">
    <source>
        <dbReference type="EMBL" id="ETD24064.1"/>
    </source>
</evidence>
<organism evidence="2 3">
    <name type="scientific">Helicobacter macacae MIT 99-5501</name>
    <dbReference type="NCBI Taxonomy" id="1357400"/>
    <lineage>
        <taxon>Bacteria</taxon>
        <taxon>Pseudomonadati</taxon>
        <taxon>Campylobacterota</taxon>
        <taxon>Epsilonproteobacteria</taxon>
        <taxon>Campylobacterales</taxon>
        <taxon>Helicobacteraceae</taxon>
        <taxon>Helicobacter</taxon>
    </lineage>
</organism>
<sequence length="264" mass="29789">MYKNIKNTFLILNVGFCAFFVGCKDKEISQKSFSYTSLDSSYEITIETPLLPSSTTDDTSANKDNLPTSKTIANPKSLKEKLILQKNGKTQNRIIMLVFVDADCEDCARYYEHLNHLDAESKAMIVAVLSRKIDEKDLVALQKRYTIDFALLNPKSSQNSELLTLLIENKFVRVQNELKSMNSFINPIESKATQKNAQPAKANDSNDSKESSNLSESQKLQPTTPKIPALPYFVLFDKAQIFYQDYEGIIPEEIFSSDIASLAR</sequence>
<dbReference type="Proteomes" id="UP000018731">
    <property type="component" value="Unassembled WGS sequence"/>
</dbReference>
<proteinExistence type="predicted"/>
<feature type="region of interest" description="Disordered" evidence="1">
    <location>
        <begin position="192"/>
        <end position="223"/>
    </location>
</feature>
<dbReference type="RefSeq" id="WP_023927535.1">
    <property type="nucleotide sequence ID" value="NZ_KI669454.1"/>
</dbReference>
<protein>
    <recommendedName>
        <fullName evidence="4">Thioredoxin-like fold domain-containing protein</fullName>
    </recommendedName>
</protein>
<dbReference type="HOGENOM" id="CLU_1052791_0_0_7"/>
<dbReference type="PROSITE" id="PS51257">
    <property type="entry name" value="PROKAR_LIPOPROTEIN"/>
    <property type="match status" value="1"/>
</dbReference>
<gene>
    <name evidence="2" type="ORF">HMPREF2086_00811</name>
</gene>
<dbReference type="AlphaFoldDB" id="V8C9N3"/>
<accession>V8C9N3</accession>
<evidence type="ECO:0000313" key="3">
    <source>
        <dbReference type="Proteomes" id="UP000018731"/>
    </source>
</evidence>
<dbReference type="EMBL" id="AZJI01000004">
    <property type="protein sequence ID" value="ETD24064.1"/>
    <property type="molecule type" value="Genomic_DNA"/>
</dbReference>
<name>V8C9N3_9HELI</name>
<dbReference type="SUPFAM" id="SSF52833">
    <property type="entry name" value="Thioredoxin-like"/>
    <property type="match status" value="1"/>
</dbReference>
<comment type="caution">
    <text evidence="2">The sequence shown here is derived from an EMBL/GenBank/DDBJ whole genome shotgun (WGS) entry which is preliminary data.</text>
</comment>
<dbReference type="InterPro" id="IPR036249">
    <property type="entry name" value="Thioredoxin-like_sf"/>
</dbReference>
<reference evidence="2 3" key="1">
    <citation type="journal article" date="2014" name="Genome Announc.">
        <title>Draft genome sequences of six enterohepatic helicobacter species isolated from humans and one from rhesus macaques.</title>
        <authorList>
            <person name="Shen Z."/>
            <person name="Sheh A."/>
            <person name="Young S.K."/>
            <person name="Abouelliel A."/>
            <person name="Ward D.V."/>
            <person name="Earl A.M."/>
            <person name="Fox J.G."/>
        </authorList>
    </citation>
    <scope>NUCLEOTIDE SEQUENCE [LARGE SCALE GENOMIC DNA]</scope>
    <source>
        <strain evidence="2 3">MIT 99-5501</strain>
    </source>
</reference>
<dbReference type="PATRIC" id="fig|1357400.3.peg.1118"/>
<feature type="compositionally biased region" description="Polar residues" evidence="1">
    <location>
        <begin position="211"/>
        <end position="223"/>
    </location>
</feature>
<evidence type="ECO:0008006" key="4">
    <source>
        <dbReference type="Google" id="ProtNLM"/>
    </source>
</evidence>